<dbReference type="SMART" id="SM00482">
    <property type="entry name" value="POLAc"/>
    <property type="match status" value="1"/>
</dbReference>
<keyword evidence="5" id="KW-0235">DNA replication</keyword>
<dbReference type="InterPro" id="IPR036397">
    <property type="entry name" value="RNaseH_sf"/>
</dbReference>
<evidence type="ECO:0000256" key="6">
    <source>
        <dbReference type="ARBA" id="ARBA00022763"/>
    </source>
</evidence>
<dbReference type="InterPro" id="IPR043502">
    <property type="entry name" value="DNA/RNA_pol_sf"/>
</dbReference>
<evidence type="ECO:0000256" key="4">
    <source>
        <dbReference type="ARBA" id="ARBA00022695"/>
    </source>
</evidence>
<keyword evidence="3" id="KW-0808">Transferase</keyword>
<dbReference type="InterPro" id="IPR001098">
    <property type="entry name" value="DNA-dir_DNA_pol_A_palm_dom"/>
</dbReference>
<protein>
    <recommendedName>
        <fullName evidence="2">DNA-directed DNA polymerase</fullName>
        <ecNumber evidence="2">2.7.7.7</ecNumber>
    </recommendedName>
</protein>
<name>A0A1F6EJF2_9BACT</name>
<evidence type="ECO:0000256" key="5">
    <source>
        <dbReference type="ARBA" id="ARBA00022705"/>
    </source>
</evidence>
<dbReference type="CDD" id="cd08637">
    <property type="entry name" value="DNA_pol_A_pol_I_C"/>
    <property type="match status" value="1"/>
</dbReference>
<dbReference type="SUPFAM" id="SSF88723">
    <property type="entry name" value="PIN domain-like"/>
    <property type="match status" value="1"/>
</dbReference>
<dbReference type="PROSITE" id="PS00447">
    <property type="entry name" value="DNA_POLYMERASE_A"/>
    <property type="match status" value="1"/>
</dbReference>
<dbReference type="GO" id="GO:0003677">
    <property type="term" value="F:DNA binding"/>
    <property type="evidence" value="ECO:0007669"/>
    <property type="project" value="UniProtKB-KW"/>
</dbReference>
<dbReference type="Gene3D" id="3.30.70.370">
    <property type="match status" value="1"/>
</dbReference>
<dbReference type="GO" id="GO:0006302">
    <property type="term" value="P:double-strand break repair"/>
    <property type="evidence" value="ECO:0007669"/>
    <property type="project" value="TreeGrafter"/>
</dbReference>
<dbReference type="GO" id="GO:0006261">
    <property type="term" value="P:DNA-templated DNA replication"/>
    <property type="evidence" value="ECO:0007669"/>
    <property type="project" value="InterPro"/>
</dbReference>
<dbReference type="Pfam" id="PF00476">
    <property type="entry name" value="DNA_pol_A"/>
    <property type="match status" value="1"/>
</dbReference>
<evidence type="ECO:0000256" key="9">
    <source>
        <dbReference type="ARBA" id="ARBA00023204"/>
    </source>
</evidence>
<gene>
    <name evidence="14" type="ORF">A3A40_02375</name>
</gene>
<dbReference type="SMART" id="SM00475">
    <property type="entry name" value="53EXOc"/>
    <property type="match status" value="1"/>
</dbReference>
<evidence type="ECO:0000313" key="14">
    <source>
        <dbReference type="EMBL" id="OGG73736.1"/>
    </source>
</evidence>
<dbReference type="CDD" id="cd09898">
    <property type="entry name" value="H3TH_53EXO"/>
    <property type="match status" value="1"/>
</dbReference>
<dbReference type="SUPFAM" id="SSF47807">
    <property type="entry name" value="5' to 3' exonuclease, C-terminal subdomain"/>
    <property type="match status" value="1"/>
</dbReference>
<sequence>MPKSAKKRLVILDTHAILHRAYHALPDFSSSKGEPTGALYGLISILVRIMQDLGPDYVAAAFDLPGATFRHVAYDKYKAHRAKGDDALIEQIKRSRDVLKAFGLPLYEAKGFEADDVIGTIVEQTKKDKNLEVVIASGDMDTLQLVDGKRVKVFTMRKGLTDIVTYDETAVHERYGFGPESVPDLKAIMGDASDNIKGVPGVGEGSALKLIQTYGSLEGVYKAIRKDGVEAVAKKAGIQTRYAQLMADNKESATFSKMLAQIRRDAPIEFALPKKTWKEGADAGEVLDMLNEFEFRSLIPRVKQMLGGGAAGETVGQNSLASPASPGRDAQDEETRGLFGHAVSPEAIKKAQLAVWVLDTNITDPTVEDIYRYGKSNDFKEALQNIEAEIKKRKLDFVYEKIELPLSPVLRRMEERGVKVDKKFLAALSKDYHKELDTIAKRIYKAAGGEFNIASPKQLGDILFDKLGLASAKQKKTAGGQRSTKESELQKLKSAHPIIEDILSYRELAKLLSTYIDTIPTLLDNNDRLHTTYLQAGTTTGRVASQNPNLQNIPIKTELGRAIRNAFVADKGMAMLAFDYSQIELRIAALLSGDEVLADIFRNGRDVHSEVASRVFHVKADEVTYEMRRRAKVINFGILYGMGVTALQQSLGTNRKEAQEFYNQYFEAFPRLSAFMDETIAKANKLGYTETLFGRRRYFDGIKSPIPFVKAAAERMALNAPFQGTAADLFKIAMLRVDEYLQKDKRGYLLLQVHDELVFEVEEGVVKEVAGKLKELMEGVIPEKELNGIPILVDGKAGKNWGEMRAL</sequence>
<dbReference type="InterPro" id="IPR036279">
    <property type="entry name" value="5-3_exonuclease_C_sf"/>
</dbReference>
<dbReference type="PANTHER" id="PTHR10133">
    <property type="entry name" value="DNA POLYMERASE I"/>
    <property type="match status" value="1"/>
</dbReference>
<keyword evidence="6" id="KW-0227">DNA damage</keyword>
<evidence type="ECO:0000256" key="8">
    <source>
        <dbReference type="ARBA" id="ARBA00023125"/>
    </source>
</evidence>
<feature type="domain" description="5'-3' exonuclease" evidence="12">
    <location>
        <begin position="7"/>
        <end position="278"/>
    </location>
</feature>
<dbReference type="InterPro" id="IPR008918">
    <property type="entry name" value="HhH2"/>
</dbReference>
<evidence type="ECO:0000259" key="13">
    <source>
        <dbReference type="SMART" id="SM00482"/>
    </source>
</evidence>
<dbReference type="InterPro" id="IPR019760">
    <property type="entry name" value="DNA-dir_DNA_pol_A_CS"/>
</dbReference>
<dbReference type="InterPro" id="IPR002298">
    <property type="entry name" value="DNA_polymerase_A"/>
</dbReference>
<dbReference type="InterPro" id="IPR029060">
    <property type="entry name" value="PIN-like_dom_sf"/>
</dbReference>
<dbReference type="Gene3D" id="3.40.50.1010">
    <property type="entry name" value="5'-nuclease"/>
    <property type="match status" value="1"/>
</dbReference>
<dbReference type="Proteomes" id="UP000178427">
    <property type="component" value="Unassembled WGS sequence"/>
</dbReference>
<dbReference type="InterPro" id="IPR002421">
    <property type="entry name" value="5-3_exonuclease"/>
</dbReference>
<evidence type="ECO:0000259" key="12">
    <source>
        <dbReference type="SMART" id="SM00475"/>
    </source>
</evidence>
<dbReference type="STRING" id="1798513.A3A40_02375"/>
<feature type="region of interest" description="Disordered" evidence="11">
    <location>
        <begin position="313"/>
        <end position="335"/>
    </location>
</feature>
<dbReference type="EMBL" id="MFMA01000040">
    <property type="protein sequence ID" value="OGG73736.1"/>
    <property type="molecule type" value="Genomic_DNA"/>
</dbReference>
<evidence type="ECO:0000313" key="15">
    <source>
        <dbReference type="Proteomes" id="UP000178427"/>
    </source>
</evidence>
<dbReference type="PRINTS" id="PR00868">
    <property type="entry name" value="DNAPOLI"/>
</dbReference>
<dbReference type="CDD" id="cd09859">
    <property type="entry name" value="PIN_53EXO"/>
    <property type="match status" value="1"/>
</dbReference>
<dbReference type="Gene3D" id="3.30.420.10">
    <property type="entry name" value="Ribonuclease H-like superfamily/Ribonuclease H"/>
    <property type="match status" value="1"/>
</dbReference>
<dbReference type="EC" id="2.7.7.7" evidence="2"/>
<evidence type="ECO:0000256" key="1">
    <source>
        <dbReference type="ARBA" id="ARBA00007705"/>
    </source>
</evidence>
<dbReference type="FunFam" id="1.10.150.20:FF:000003">
    <property type="entry name" value="DNA polymerase I"/>
    <property type="match status" value="1"/>
</dbReference>
<organism evidence="14 15">
    <name type="scientific">Candidatus Kaiserbacteria bacterium RIFCSPLOWO2_01_FULL_54_20</name>
    <dbReference type="NCBI Taxonomy" id="1798513"/>
    <lineage>
        <taxon>Bacteria</taxon>
        <taxon>Candidatus Kaiseribacteriota</taxon>
    </lineage>
</organism>
<dbReference type="GO" id="GO:0003887">
    <property type="term" value="F:DNA-directed DNA polymerase activity"/>
    <property type="evidence" value="ECO:0007669"/>
    <property type="project" value="UniProtKB-KW"/>
</dbReference>
<dbReference type="AlphaFoldDB" id="A0A1F6EJF2"/>
<keyword evidence="4" id="KW-0548">Nucleotidyltransferase</keyword>
<accession>A0A1F6EJF2</accession>
<reference evidence="14 15" key="1">
    <citation type="journal article" date="2016" name="Nat. Commun.">
        <title>Thousands of microbial genomes shed light on interconnected biogeochemical processes in an aquifer system.</title>
        <authorList>
            <person name="Anantharaman K."/>
            <person name="Brown C.T."/>
            <person name="Hug L.A."/>
            <person name="Sharon I."/>
            <person name="Castelle C.J."/>
            <person name="Probst A.J."/>
            <person name="Thomas B.C."/>
            <person name="Singh A."/>
            <person name="Wilkins M.J."/>
            <person name="Karaoz U."/>
            <person name="Brodie E.L."/>
            <person name="Williams K.H."/>
            <person name="Hubbard S.S."/>
            <person name="Banfield J.F."/>
        </authorList>
    </citation>
    <scope>NUCLEOTIDE SEQUENCE [LARGE SCALE GENOMIC DNA]</scope>
</reference>
<dbReference type="PANTHER" id="PTHR10133:SF27">
    <property type="entry name" value="DNA POLYMERASE NU"/>
    <property type="match status" value="1"/>
</dbReference>
<keyword evidence="8" id="KW-0238">DNA-binding</keyword>
<dbReference type="Gene3D" id="1.20.1060.10">
    <property type="entry name" value="Taq DNA Polymerase, Chain T, domain 4"/>
    <property type="match status" value="1"/>
</dbReference>
<dbReference type="Gene3D" id="1.10.150.20">
    <property type="entry name" value="5' to 3' exonuclease, C-terminal subdomain"/>
    <property type="match status" value="2"/>
</dbReference>
<evidence type="ECO:0000256" key="7">
    <source>
        <dbReference type="ARBA" id="ARBA00022932"/>
    </source>
</evidence>
<dbReference type="InterPro" id="IPR020046">
    <property type="entry name" value="5-3_exonucl_a-hlix_arch_N"/>
</dbReference>
<proteinExistence type="inferred from homology"/>
<evidence type="ECO:0000256" key="10">
    <source>
        <dbReference type="ARBA" id="ARBA00049244"/>
    </source>
</evidence>
<dbReference type="FunFam" id="1.20.1060.10:FF:000001">
    <property type="entry name" value="DNA polymerase I"/>
    <property type="match status" value="1"/>
</dbReference>
<dbReference type="InterPro" id="IPR020045">
    <property type="entry name" value="DNA_polI_H3TH"/>
</dbReference>
<dbReference type="FunFam" id="1.10.150.20:FF:000002">
    <property type="entry name" value="DNA polymerase I"/>
    <property type="match status" value="1"/>
</dbReference>
<evidence type="ECO:0000256" key="11">
    <source>
        <dbReference type="SAM" id="MobiDB-lite"/>
    </source>
</evidence>
<dbReference type="SUPFAM" id="SSF56672">
    <property type="entry name" value="DNA/RNA polymerases"/>
    <property type="match status" value="1"/>
</dbReference>
<keyword evidence="9" id="KW-0234">DNA repair</keyword>
<comment type="similarity">
    <text evidence="1">Belongs to the DNA polymerase type-A family.</text>
</comment>
<comment type="catalytic activity">
    <reaction evidence="10">
        <text>DNA(n) + a 2'-deoxyribonucleoside 5'-triphosphate = DNA(n+1) + diphosphate</text>
        <dbReference type="Rhea" id="RHEA:22508"/>
        <dbReference type="Rhea" id="RHEA-COMP:17339"/>
        <dbReference type="Rhea" id="RHEA-COMP:17340"/>
        <dbReference type="ChEBI" id="CHEBI:33019"/>
        <dbReference type="ChEBI" id="CHEBI:61560"/>
        <dbReference type="ChEBI" id="CHEBI:173112"/>
        <dbReference type="EC" id="2.7.7.7"/>
    </reaction>
</comment>
<dbReference type="GO" id="GO:0008409">
    <property type="term" value="F:5'-3' exonuclease activity"/>
    <property type="evidence" value="ECO:0007669"/>
    <property type="project" value="InterPro"/>
</dbReference>
<dbReference type="Pfam" id="PF02739">
    <property type="entry name" value="5_3_exonuc_N"/>
    <property type="match status" value="1"/>
</dbReference>
<keyword evidence="7" id="KW-0239">DNA-directed DNA polymerase</keyword>
<dbReference type="SMART" id="SM00279">
    <property type="entry name" value="HhH2"/>
    <property type="match status" value="1"/>
</dbReference>
<dbReference type="Pfam" id="PF01367">
    <property type="entry name" value="5_3_exonuc"/>
    <property type="match status" value="1"/>
</dbReference>
<comment type="caution">
    <text evidence="14">The sequence shown here is derived from an EMBL/GenBank/DDBJ whole genome shotgun (WGS) entry which is preliminary data.</text>
</comment>
<feature type="domain" description="DNA-directed DNA polymerase family A palm" evidence="13">
    <location>
        <begin position="560"/>
        <end position="765"/>
    </location>
</feature>
<evidence type="ECO:0000256" key="2">
    <source>
        <dbReference type="ARBA" id="ARBA00012417"/>
    </source>
</evidence>
<evidence type="ECO:0000256" key="3">
    <source>
        <dbReference type="ARBA" id="ARBA00022679"/>
    </source>
</evidence>